<feature type="transmembrane region" description="Helical" evidence="1">
    <location>
        <begin position="53"/>
        <end position="71"/>
    </location>
</feature>
<dbReference type="Gene3D" id="3.30.565.10">
    <property type="entry name" value="Histidine kinase-like ATPase, C-terminal domain"/>
    <property type="match status" value="1"/>
</dbReference>
<feature type="transmembrane region" description="Helical" evidence="1">
    <location>
        <begin position="83"/>
        <end position="107"/>
    </location>
</feature>
<feature type="domain" description="Signal transduction histidine kinase internal region" evidence="2">
    <location>
        <begin position="154"/>
        <end position="231"/>
    </location>
</feature>
<dbReference type="AlphaFoldDB" id="A0A918RR23"/>
<gene>
    <name evidence="3" type="ORF">GCM10008090_16380</name>
</gene>
<reference evidence="3" key="1">
    <citation type="journal article" date="2014" name="Int. J. Syst. Evol. Microbiol.">
        <title>Complete genome sequence of Corynebacterium casei LMG S-19264T (=DSM 44701T), isolated from a smear-ripened cheese.</title>
        <authorList>
            <consortium name="US DOE Joint Genome Institute (JGI-PGF)"/>
            <person name="Walter F."/>
            <person name="Albersmeier A."/>
            <person name="Kalinowski J."/>
            <person name="Ruckert C."/>
        </authorList>
    </citation>
    <scope>NUCLEOTIDE SEQUENCE</scope>
    <source>
        <strain evidence="3">KCTC 12711</strain>
    </source>
</reference>
<protein>
    <submittedName>
        <fullName evidence="3">Alginate O-acetyltransferase</fullName>
    </submittedName>
</protein>
<keyword evidence="1" id="KW-0812">Transmembrane</keyword>
<dbReference type="PANTHER" id="PTHR34220">
    <property type="entry name" value="SENSOR HISTIDINE KINASE YPDA"/>
    <property type="match status" value="1"/>
</dbReference>
<dbReference type="InterPro" id="IPR010559">
    <property type="entry name" value="Sig_transdc_His_kin_internal"/>
</dbReference>
<keyword evidence="1" id="KW-1133">Transmembrane helix</keyword>
<proteinExistence type="predicted"/>
<name>A0A918RR23_9GAMM</name>
<dbReference type="PANTHER" id="PTHR34220:SF7">
    <property type="entry name" value="SENSOR HISTIDINE KINASE YPDA"/>
    <property type="match status" value="1"/>
</dbReference>
<dbReference type="Pfam" id="PF06580">
    <property type="entry name" value="His_kinase"/>
    <property type="match status" value="1"/>
</dbReference>
<evidence type="ECO:0000313" key="3">
    <source>
        <dbReference type="EMBL" id="GHA07276.1"/>
    </source>
</evidence>
<organism evidence="3 4">
    <name type="scientific">Arenicella chitinivorans</name>
    <dbReference type="NCBI Taxonomy" id="1329800"/>
    <lineage>
        <taxon>Bacteria</taxon>
        <taxon>Pseudomonadati</taxon>
        <taxon>Pseudomonadota</taxon>
        <taxon>Gammaproteobacteria</taxon>
        <taxon>Arenicellales</taxon>
        <taxon>Arenicellaceae</taxon>
        <taxon>Arenicella</taxon>
    </lineage>
</organism>
<reference evidence="3" key="2">
    <citation type="submission" date="2020-09" db="EMBL/GenBank/DDBJ databases">
        <authorList>
            <person name="Sun Q."/>
            <person name="Kim S."/>
        </authorList>
    </citation>
    <scope>NUCLEOTIDE SEQUENCE</scope>
    <source>
        <strain evidence="3">KCTC 12711</strain>
    </source>
</reference>
<accession>A0A918RR23</accession>
<evidence type="ECO:0000313" key="4">
    <source>
        <dbReference type="Proteomes" id="UP000614811"/>
    </source>
</evidence>
<dbReference type="SUPFAM" id="SSF55874">
    <property type="entry name" value="ATPase domain of HSP90 chaperone/DNA topoisomerase II/histidine kinase"/>
    <property type="match status" value="1"/>
</dbReference>
<sequence>MSRFGYGAVSNTVVPDLLRNSTLLVIVVATQVVVLIVWLLFDKEMSFDSLGIWSLYAQWLSVSCAGLLYFFRHRINRAPPWLAVLSVVALICLVATCIDIIATYILYGDALWTFQWRRWLRVALAAALIGLLIVRLLMLITVLDRRSKAEAESRILALQARIQPHFLFNSLNTISELTSINPGHAEKAIGSLSMLFRAGLENQRKSHTLQQEITLTKRYLELETWRLEKRLSVEWHLAVSVPSQWDVPKLILQPLLENAIVHGMQPDGRVEVQIDIRETARCLSFKVENAIAKVPGDKTGHGIAIANIRERLEVLYDDQKLFKVNSSGGKYIVMMQIPKRTAAAQMV</sequence>
<dbReference type="EMBL" id="BMXA01000002">
    <property type="protein sequence ID" value="GHA07276.1"/>
    <property type="molecule type" value="Genomic_DNA"/>
</dbReference>
<evidence type="ECO:0000259" key="2">
    <source>
        <dbReference type="Pfam" id="PF06580"/>
    </source>
</evidence>
<comment type="caution">
    <text evidence="3">The sequence shown here is derived from an EMBL/GenBank/DDBJ whole genome shotgun (WGS) entry which is preliminary data.</text>
</comment>
<dbReference type="Proteomes" id="UP000614811">
    <property type="component" value="Unassembled WGS sequence"/>
</dbReference>
<dbReference type="GO" id="GO:0016020">
    <property type="term" value="C:membrane"/>
    <property type="evidence" value="ECO:0007669"/>
    <property type="project" value="InterPro"/>
</dbReference>
<keyword evidence="4" id="KW-1185">Reference proteome</keyword>
<feature type="transmembrane region" description="Helical" evidence="1">
    <location>
        <begin position="119"/>
        <end position="143"/>
    </location>
</feature>
<dbReference type="GO" id="GO:0000155">
    <property type="term" value="F:phosphorelay sensor kinase activity"/>
    <property type="evidence" value="ECO:0007669"/>
    <property type="project" value="InterPro"/>
</dbReference>
<keyword evidence="1" id="KW-0472">Membrane</keyword>
<dbReference type="InterPro" id="IPR036890">
    <property type="entry name" value="HATPase_C_sf"/>
</dbReference>
<feature type="transmembrane region" description="Helical" evidence="1">
    <location>
        <begin position="21"/>
        <end position="41"/>
    </location>
</feature>
<evidence type="ECO:0000256" key="1">
    <source>
        <dbReference type="SAM" id="Phobius"/>
    </source>
</evidence>
<dbReference type="InterPro" id="IPR050640">
    <property type="entry name" value="Bact_2-comp_sensor_kinase"/>
</dbReference>